<dbReference type="EMBL" id="JAOPJF010000012">
    <property type="protein sequence ID" value="KAK1147457.1"/>
    <property type="molecule type" value="Genomic_DNA"/>
</dbReference>
<dbReference type="Proteomes" id="UP001177260">
    <property type="component" value="Unassembled WGS sequence"/>
</dbReference>
<reference evidence="1 2" key="1">
    <citation type="journal article" date="2023" name="ACS Omega">
        <title>Identification of the Neoaspergillic Acid Biosynthesis Gene Cluster by Establishing an In Vitro CRISPR-Ribonucleoprotein Genetic System in Aspergillus melleus.</title>
        <authorList>
            <person name="Yuan B."/>
            <person name="Grau M.F."/>
            <person name="Murata R.M."/>
            <person name="Torok T."/>
            <person name="Venkateswaran K."/>
            <person name="Stajich J.E."/>
            <person name="Wang C.C.C."/>
        </authorList>
    </citation>
    <scope>NUCLEOTIDE SEQUENCE [LARGE SCALE GENOMIC DNA]</scope>
    <source>
        <strain evidence="1 2">IMV 1140</strain>
    </source>
</reference>
<evidence type="ECO:0000313" key="1">
    <source>
        <dbReference type="EMBL" id="KAK1147457.1"/>
    </source>
</evidence>
<protein>
    <submittedName>
        <fullName evidence="1">Uncharacterized protein</fullName>
    </submittedName>
</protein>
<proteinExistence type="predicted"/>
<organism evidence="1 2">
    <name type="scientific">Aspergillus melleus</name>
    <dbReference type="NCBI Taxonomy" id="138277"/>
    <lineage>
        <taxon>Eukaryota</taxon>
        <taxon>Fungi</taxon>
        <taxon>Dikarya</taxon>
        <taxon>Ascomycota</taxon>
        <taxon>Pezizomycotina</taxon>
        <taxon>Eurotiomycetes</taxon>
        <taxon>Eurotiomycetidae</taxon>
        <taxon>Eurotiales</taxon>
        <taxon>Aspergillaceae</taxon>
        <taxon>Aspergillus</taxon>
        <taxon>Aspergillus subgen. Circumdati</taxon>
    </lineage>
</organism>
<gene>
    <name evidence="1" type="ORF">N8T08_001539</name>
</gene>
<sequence>MNGSMMNSSESQQPLSPADPRDTGRAGALTTSAGDVSAPVVSFPSSPSTSTSQVPPSPRVPQTRFNFEYQYPLRRRALTSQTGPSSVDASPTSIPNPDPVSAASASASTTPTPQRTLLYDRSRRSVPGFTFSQPHRRTPAASASQPPSPRLALEEDSDSATPLDATGSTVRVLSPNATKRRKQSFNAHQTSPNVKRRMPSSTVSYLQSRAPTDERAHRAVNGVESGNGFDKYGSEDGARTPVADDSRLKNEDIFLNIARSDSTRRESFGRSDLRRSRFRMSGSGLRTPASRANEPTPSPDQLRSNNYATPLHSNNGSPSNPSGPRAYSYSVSEHPLEDHSKSHHSGYVASSRTAIGLPRSRLSNVGIDSSSQFPESNGERRASFQDPRLFRNSTLSTIRSSRQTSTSEATERARIEPDRTRQDGTESTLSTTSPSTVWDELEDLKSRIRKLELTGKLPPSSQEAISSASADRPRTATTTVTTVSSSPNHGRQTSNPSAESDTVTVNPVHPILQSAMAKSKALLSKEVYMTLDATVTDAIALSNSLHSHKAPSSGVSGVNGYGMSDRQSRRKADSVCRSLTELCLALSDEQLRRQQAADQAKPQQSNGAAEEVTLAPPLPHLQGTTREPEGLARRQSTRLTSRLEARRASLAQPNASPSGENSSTVNRSSDSTLDAKQPQSPGSSAPPLDRPLGRLNRLSTSLRVRRVQTEDETPAIAPPVRSISRSMTNPAATHRSPRQRISYGYTTSQQPPEIPQDHNARFSSQSEQPQSQSQLPQPRTPTVSQSGIPLRRSLMTPTSYTPATPRSNIQAGSRRYGLSAAATFDGTTDDASSSIAPAESASHTRIVAPSSKLAGSYTPISQNRLRANSLGTRRFGMRSRPMAAGNDAVNLDDSID</sequence>
<evidence type="ECO:0000313" key="2">
    <source>
        <dbReference type="Proteomes" id="UP001177260"/>
    </source>
</evidence>
<keyword evidence="2" id="KW-1185">Reference proteome</keyword>
<accession>A0ACC3BAM6</accession>
<comment type="caution">
    <text evidence="1">The sequence shown here is derived from an EMBL/GenBank/DDBJ whole genome shotgun (WGS) entry which is preliminary data.</text>
</comment>
<name>A0ACC3BAM6_9EURO</name>